<comment type="subunit">
    <text evidence="4">Homodimer.</text>
</comment>
<dbReference type="InterPro" id="IPR012999">
    <property type="entry name" value="Pyr_OxRdtase_I_AS"/>
</dbReference>
<keyword evidence="14" id="KW-1015">Disulfide bond</keyword>
<comment type="function">
    <text evidence="18 19">Catalyzes the reduction of glutathione disulfide (GSSG) to reduced glutathione (GSH). Constitutes the major mechanism to maintain a high GSH:GSSG ratio in the cytosol.</text>
</comment>
<keyword evidence="9 19" id="KW-0274">FAD</keyword>
<dbReference type="FunFam" id="3.40.50.620:FF:000058">
    <property type="entry name" value="Mitochondrial arginyl-tRNA synthetase"/>
    <property type="match status" value="1"/>
</dbReference>
<dbReference type="SUPFAM" id="SSF55424">
    <property type="entry name" value="FAD/NAD-linked reductases, dimerisation (C-terminal) domain"/>
    <property type="match status" value="1"/>
</dbReference>
<dbReference type="SUPFAM" id="SSF52374">
    <property type="entry name" value="Nucleotidylyl transferase"/>
    <property type="match status" value="1"/>
</dbReference>
<dbReference type="InterPro" id="IPR035684">
    <property type="entry name" value="ArgRS_core"/>
</dbReference>
<dbReference type="NCBIfam" id="TIGR00456">
    <property type="entry name" value="argS"/>
    <property type="match status" value="1"/>
</dbReference>
<organism evidence="21 22">
    <name type="scientific">Rhizopus delemar</name>
    <dbReference type="NCBI Taxonomy" id="936053"/>
    <lineage>
        <taxon>Eukaryota</taxon>
        <taxon>Fungi</taxon>
        <taxon>Fungi incertae sedis</taxon>
        <taxon>Mucoromycota</taxon>
        <taxon>Mucoromycotina</taxon>
        <taxon>Mucoromycetes</taxon>
        <taxon>Mucorales</taxon>
        <taxon>Mucorineae</taxon>
        <taxon>Rhizopodaceae</taxon>
        <taxon>Rhizopus</taxon>
    </lineage>
</organism>
<dbReference type="FunFam" id="1.10.730.10:FF:000006">
    <property type="entry name" value="Arginyl-tRNA synthetase 2, mitochondrial"/>
    <property type="match status" value="1"/>
</dbReference>
<keyword evidence="15 19" id="KW-0676">Redox-active center</keyword>
<comment type="catalytic activity">
    <reaction evidence="17">
        <text>tRNA(Arg) + L-arginine + ATP = L-arginyl-tRNA(Arg) + AMP + diphosphate</text>
        <dbReference type="Rhea" id="RHEA:20301"/>
        <dbReference type="Rhea" id="RHEA-COMP:9658"/>
        <dbReference type="Rhea" id="RHEA-COMP:9673"/>
        <dbReference type="ChEBI" id="CHEBI:30616"/>
        <dbReference type="ChEBI" id="CHEBI:32682"/>
        <dbReference type="ChEBI" id="CHEBI:33019"/>
        <dbReference type="ChEBI" id="CHEBI:78442"/>
        <dbReference type="ChEBI" id="CHEBI:78513"/>
        <dbReference type="ChEBI" id="CHEBI:456215"/>
        <dbReference type="EC" id="6.1.1.19"/>
    </reaction>
</comment>
<dbReference type="PROSITE" id="PS00076">
    <property type="entry name" value="PYRIDINE_REDOX_1"/>
    <property type="match status" value="1"/>
</dbReference>
<dbReference type="Gene3D" id="3.40.50.620">
    <property type="entry name" value="HUPs"/>
    <property type="match status" value="1"/>
</dbReference>
<evidence type="ECO:0000256" key="7">
    <source>
        <dbReference type="ARBA" id="ARBA00022630"/>
    </source>
</evidence>
<dbReference type="EMBL" id="JAANIU010000750">
    <property type="protein sequence ID" value="KAG1570370.1"/>
    <property type="molecule type" value="Genomic_DNA"/>
</dbReference>
<keyword evidence="12 19" id="KW-0560">Oxidoreductase</keyword>
<evidence type="ECO:0000259" key="20">
    <source>
        <dbReference type="SMART" id="SM00836"/>
    </source>
</evidence>
<dbReference type="SMART" id="SM00836">
    <property type="entry name" value="DALR_1"/>
    <property type="match status" value="1"/>
</dbReference>
<keyword evidence="19" id="KW-0521">NADP</keyword>
<dbReference type="InterPro" id="IPR036188">
    <property type="entry name" value="FAD/NAD-bd_sf"/>
</dbReference>
<dbReference type="Gene3D" id="3.30.1360.70">
    <property type="entry name" value="Arginyl tRNA synthetase N-terminal domain"/>
    <property type="match status" value="1"/>
</dbReference>
<dbReference type="GO" id="GO:0004362">
    <property type="term" value="F:glutathione-disulfide reductase (NADPH) activity"/>
    <property type="evidence" value="ECO:0007669"/>
    <property type="project" value="UniProtKB-EC"/>
</dbReference>
<dbReference type="GO" id="GO:0005829">
    <property type="term" value="C:cytosol"/>
    <property type="evidence" value="ECO:0007669"/>
    <property type="project" value="TreeGrafter"/>
</dbReference>
<dbReference type="Proteomes" id="UP000740926">
    <property type="component" value="Unassembled WGS sequence"/>
</dbReference>
<evidence type="ECO:0000256" key="8">
    <source>
        <dbReference type="ARBA" id="ARBA00022741"/>
    </source>
</evidence>
<dbReference type="Pfam" id="PF07992">
    <property type="entry name" value="Pyr_redox_2"/>
    <property type="match status" value="1"/>
</dbReference>
<evidence type="ECO:0000256" key="2">
    <source>
        <dbReference type="ARBA" id="ARBA00005594"/>
    </source>
</evidence>
<dbReference type="InterPro" id="IPR006322">
    <property type="entry name" value="Glutathione_Rdtase_euk/bac"/>
</dbReference>
<dbReference type="InterPro" id="IPR046952">
    <property type="entry name" value="GSHR/TRXR-like"/>
</dbReference>
<evidence type="ECO:0000256" key="19">
    <source>
        <dbReference type="RuleBase" id="RU365016"/>
    </source>
</evidence>
<dbReference type="PRINTS" id="PR00411">
    <property type="entry name" value="PNDRDTASEI"/>
</dbReference>
<dbReference type="InterPro" id="IPR004099">
    <property type="entry name" value="Pyr_nucl-diS_OxRdtase_dimer"/>
</dbReference>
<dbReference type="GO" id="GO:0034599">
    <property type="term" value="P:cellular response to oxidative stress"/>
    <property type="evidence" value="ECO:0007669"/>
    <property type="project" value="TreeGrafter"/>
</dbReference>
<dbReference type="SUPFAM" id="SSF55190">
    <property type="entry name" value="Arginyl-tRNA synthetase (ArgRS), N-terminal 'additional' domain"/>
    <property type="match status" value="1"/>
</dbReference>
<evidence type="ECO:0000256" key="1">
    <source>
        <dbReference type="ARBA" id="ARBA00001974"/>
    </source>
</evidence>
<dbReference type="Pfam" id="PF02852">
    <property type="entry name" value="Pyr_redox_dim"/>
    <property type="match status" value="1"/>
</dbReference>
<evidence type="ECO:0000256" key="18">
    <source>
        <dbReference type="ARBA" id="ARBA00056905"/>
    </source>
</evidence>
<dbReference type="GO" id="GO:0050661">
    <property type="term" value="F:NADP binding"/>
    <property type="evidence" value="ECO:0007669"/>
    <property type="project" value="InterPro"/>
</dbReference>
<keyword evidence="6" id="KW-0436">Ligase</keyword>
<dbReference type="SUPFAM" id="SSF47323">
    <property type="entry name" value="Anticodon-binding domain of a subclass of class I aminoacyl-tRNA synthetases"/>
    <property type="match status" value="1"/>
</dbReference>
<evidence type="ECO:0000256" key="17">
    <source>
        <dbReference type="ARBA" id="ARBA00049339"/>
    </source>
</evidence>
<dbReference type="CDD" id="cd00671">
    <property type="entry name" value="ArgRS_core"/>
    <property type="match status" value="1"/>
</dbReference>
<comment type="similarity">
    <text evidence="3 19">Belongs to the class-I pyridine nucleotide-disulfide oxidoreductase family.</text>
</comment>
<dbReference type="GO" id="GO:0050660">
    <property type="term" value="F:flavin adenine dinucleotide binding"/>
    <property type="evidence" value="ECO:0007669"/>
    <property type="project" value="InterPro"/>
</dbReference>
<dbReference type="GO" id="GO:0006420">
    <property type="term" value="P:arginyl-tRNA aminoacylation"/>
    <property type="evidence" value="ECO:0007669"/>
    <property type="project" value="InterPro"/>
</dbReference>
<evidence type="ECO:0000256" key="9">
    <source>
        <dbReference type="ARBA" id="ARBA00022827"/>
    </source>
</evidence>
<dbReference type="InterPro" id="IPR023753">
    <property type="entry name" value="FAD/NAD-binding_dom"/>
</dbReference>
<dbReference type="GO" id="GO:0005739">
    <property type="term" value="C:mitochondrion"/>
    <property type="evidence" value="ECO:0007669"/>
    <property type="project" value="TreeGrafter"/>
</dbReference>
<evidence type="ECO:0000256" key="13">
    <source>
        <dbReference type="ARBA" id="ARBA00023146"/>
    </source>
</evidence>
<evidence type="ECO:0000256" key="14">
    <source>
        <dbReference type="ARBA" id="ARBA00023157"/>
    </source>
</evidence>
<dbReference type="InterPro" id="IPR001278">
    <property type="entry name" value="Arg-tRNA-ligase"/>
</dbReference>
<keyword evidence="10" id="KW-0067">ATP-binding</keyword>
<comment type="similarity">
    <text evidence="2">Belongs to the class-I aminoacyl-tRNA synthetase family.</text>
</comment>
<dbReference type="FunFam" id="3.50.50.60:FF:000235">
    <property type="entry name" value="Glutathione reductase"/>
    <property type="match status" value="1"/>
</dbReference>
<evidence type="ECO:0000256" key="3">
    <source>
        <dbReference type="ARBA" id="ARBA00007532"/>
    </source>
</evidence>
<accession>A0A9P6Z445</accession>
<dbReference type="Gene3D" id="1.10.730.10">
    <property type="entry name" value="Isoleucyl-tRNA Synthetase, Domain 1"/>
    <property type="match status" value="1"/>
</dbReference>
<evidence type="ECO:0000256" key="6">
    <source>
        <dbReference type="ARBA" id="ARBA00022598"/>
    </source>
</evidence>
<dbReference type="InterPro" id="IPR016156">
    <property type="entry name" value="FAD/NAD-linked_Rdtase_dimer_sf"/>
</dbReference>
<dbReference type="InterPro" id="IPR008909">
    <property type="entry name" value="DALR_anticod-bd"/>
</dbReference>
<evidence type="ECO:0000256" key="12">
    <source>
        <dbReference type="ARBA" id="ARBA00023002"/>
    </source>
</evidence>
<dbReference type="FunFam" id="3.30.390.30:FF:000003">
    <property type="entry name" value="Glutathione reductase"/>
    <property type="match status" value="1"/>
</dbReference>
<evidence type="ECO:0000256" key="5">
    <source>
        <dbReference type="ARBA" id="ARBA00017111"/>
    </source>
</evidence>
<dbReference type="EC" id="1.8.1.7" evidence="19"/>
<evidence type="ECO:0000313" key="21">
    <source>
        <dbReference type="EMBL" id="KAG1570370.1"/>
    </source>
</evidence>
<protein>
    <recommendedName>
        <fullName evidence="5 19">Glutathione reductase</fullName>
        <ecNumber evidence="19">1.8.1.7</ecNumber>
    </recommendedName>
</protein>
<dbReference type="PRINTS" id="PR00368">
    <property type="entry name" value="FADPNR"/>
</dbReference>
<keyword evidence="8" id="KW-0547">Nucleotide-binding</keyword>
<name>A0A9P6Z445_9FUNG</name>
<dbReference type="GO" id="GO:0045454">
    <property type="term" value="P:cell redox homeostasis"/>
    <property type="evidence" value="ECO:0007669"/>
    <property type="project" value="InterPro"/>
</dbReference>
<dbReference type="GO" id="GO:0006749">
    <property type="term" value="P:glutathione metabolic process"/>
    <property type="evidence" value="ECO:0007669"/>
    <property type="project" value="InterPro"/>
</dbReference>
<keyword evidence="7 19" id="KW-0285">Flavoprotein</keyword>
<dbReference type="GO" id="GO:0005524">
    <property type="term" value="F:ATP binding"/>
    <property type="evidence" value="ECO:0007669"/>
    <property type="project" value="UniProtKB-KW"/>
</dbReference>
<sequence>MSKVVYDYLVIGGGSGGLAAARRASGIHGAKVALVEVQSRLGGTCVNVGCVPKKVMWNAASIAESLRDAKQYGFGDHEANFDWQFFKQKRDAYIQRLNGIYQRNLENDKVERFEGFASFVDKHTIRVQTSDTASFELQAKKILIATGGHPIIPDIPGAHHGIDSDAFFDLEQQPERVAVIGTGYIGIELAGIFNTLGTKTTVFSRTKHILRSFDTIIRDNLLKEMQNVGVHFAFESSVKSLVREDSGAIRVEYHVHGVAHSLEVDTVLWAVGRLPNIKKLNLESVGVQLTDKGHIAVDEYQNTSIQDIYALGDAIGKSELTPVAIAAGRKLSDRLFGGDQFKASKLDYENIPTVVFSHPTAGTVGLTEDQARERYGDENVKVYTSKFINMYFSMLEHKEPTAYKLVVTGPEEKVVGVHLLGRGSDEILQGFGVAVRMGATKANFDACVAIHPTAAEELVTLPMLKFKQAIAEQLSKHVSTCPNKIIKGFKIPNKRKQGDLSISMFDLDPSLKKSGQQLPLQAQAIITKIDANQYIDKVTVDGLKLSFQFKPKEFTQHVLTQVFQQRSRYGWADLPAGNKTVLIDYSSPNIAKKFHVGHLRSTIIGNFVRRIHEELGYKVIGMNYLGDWGKQYGLLAVGYEKYGNEVELERDPIRHLYDVYVKINADAKEDESVHVQANQYFKRMEEDDPEALSRWNKMREMSIRSYEEVYKRLDVKFDVYSGESEVKGYVPQVYSLLEQRNLLQQAPDGKAYVVDLTEHGLGKVPVKRSDGTSLYVTRDLASILMRRERYPFEKAIYVVGNDQEFYFKQVFQIAKMMLPDVELELEHVGFGLIKGMSTRRGEVVFLEDLLNKVQRMNKDYMENNEKCQAENIEEVADTLGVSAIMIQDMKTKRALGYDFSWDRMVSREGYTGVRVQYAHVKACGIERNFPLAISSECDFSILKEPEAYNLVHTISQFPDIVERAFDTLEPSMITGYLFDLMTATNGAYKRLQVVRQSPEVAKARMLLFWSARTTLRNGLYLLGINRVLEKM</sequence>
<evidence type="ECO:0000313" key="22">
    <source>
        <dbReference type="Proteomes" id="UP000740926"/>
    </source>
</evidence>
<dbReference type="InterPro" id="IPR009080">
    <property type="entry name" value="tRNAsynth_Ia_anticodon-bd"/>
</dbReference>
<keyword evidence="19" id="KW-0963">Cytoplasm</keyword>
<dbReference type="NCBIfam" id="NF004776">
    <property type="entry name" value="PRK06116.1"/>
    <property type="match status" value="1"/>
</dbReference>
<dbReference type="InterPro" id="IPR001412">
    <property type="entry name" value="aa-tRNA-synth_I_CS"/>
</dbReference>
<comment type="catalytic activity">
    <reaction evidence="16 19">
        <text>2 glutathione + NADP(+) = glutathione disulfide + NADPH + H(+)</text>
        <dbReference type="Rhea" id="RHEA:11740"/>
        <dbReference type="ChEBI" id="CHEBI:15378"/>
        <dbReference type="ChEBI" id="CHEBI:57783"/>
        <dbReference type="ChEBI" id="CHEBI:57925"/>
        <dbReference type="ChEBI" id="CHEBI:58297"/>
        <dbReference type="ChEBI" id="CHEBI:58349"/>
        <dbReference type="EC" id="1.8.1.7"/>
    </reaction>
</comment>
<dbReference type="PROSITE" id="PS00178">
    <property type="entry name" value="AA_TRNA_LIGASE_I"/>
    <property type="match status" value="1"/>
</dbReference>
<dbReference type="GO" id="GO:0004814">
    <property type="term" value="F:arginine-tRNA ligase activity"/>
    <property type="evidence" value="ECO:0007669"/>
    <property type="project" value="UniProtKB-EC"/>
</dbReference>
<dbReference type="Gene3D" id="3.50.50.60">
    <property type="entry name" value="FAD/NAD(P)-binding domain"/>
    <property type="match status" value="1"/>
</dbReference>
<dbReference type="PANTHER" id="PTHR42737:SF2">
    <property type="entry name" value="GLUTATHIONE REDUCTASE"/>
    <property type="match status" value="1"/>
</dbReference>
<dbReference type="InterPro" id="IPR014729">
    <property type="entry name" value="Rossmann-like_a/b/a_fold"/>
</dbReference>
<dbReference type="AlphaFoldDB" id="A0A9P6Z445"/>
<dbReference type="Pfam" id="PF00750">
    <property type="entry name" value="tRNA-synt_1d"/>
    <property type="match status" value="1"/>
</dbReference>
<feature type="domain" description="DALR anticodon binding" evidence="20">
    <location>
        <begin position="915"/>
        <end position="1031"/>
    </location>
</feature>
<dbReference type="Pfam" id="PF05746">
    <property type="entry name" value="DALR_1"/>
    <property type="match status" value="1"/>
</dbReference>
<dbReference type="InterPro" id="IPR036695">
    <property type="entry name" value="Arg-tRNA-synth_N_sf"/>
</dbReference>
<comment type="caution">
    <text evidence="21">The sequence shown here is derived from an EMBL/GenBank/DDBJ whole genome shotgun (WGS) entry which is preliminary data.</text>
</comment>
<comment type="subcellular location">
    <subcellularLocation>
        <location evidence="19">Cytoplasm</location>
    </subcellularLocation>
</comment>
<evidence type="ECO:0000256" key="10">
    <source>
        <dbReference type="ARBA" id="ARBA00022840"/>
    </source>
</evidence>
<keyword evidence="11" id="KW-0648">Protein biosynthesis</keyword>
<evidence type="ECO:0000256" key="4">
    <source>
        <dbReference type="ARBA" id="ARBA00011738"/>
    </source>
</evidence>
<proteinExistence type="inferred from homology"/>
<evidence type="ECO:0000256" key="11">
    <source>
        <dbReference type="ARBA" id="ARBA00022917"/>
    </source>
</evidence>
<comment type="cofactor">
    <cofactor evidence="1 19">
        <name>FAD</name>
        <dbReference type="ChEBI" id="CHEBI:57692"/>
    </cofactor>
</comment>
<dbReference type="SUPFAM" id="SSF51905">
    <property type="entry name" value="FAD/NAD(P)-binding domain"/>
    <property type="match status" value="1"/>
</dbReference>
<dbReference type="CDD" id="cd07956">
    <property type="entry name" value="Anticodon_Ia_Arg"/>
    <property type="match status" value="1"/>
</dbReference>
<evidence type="ECO:0000256" key="16">
    <source>
        <dbReference type="ARBA" id="ARBA00049142"/>
    </source>
</evidence>
<dbReference type="NCBIfam" id="TIGR01421">
    <property type="entry name" value="gluta_reduc_1"/>
    <property type="match status" value="1"/>
</dbReference>
<evidence type="ECO:0000256" key="15">
    <source>
        <dbReference type="ARBA" id="ARBA00023284"/>
    </source>
</evidence>
<reference evidence="21 22" key="1">
    <citation type="journal article" date="2020" name="Microb. Genom.">
        <title>Genetic diversity of clinical and environmental Mucorales isolates obtained from an investigation of mucormycosis cases among solid organ transplant recipients.</title>
        <authorList>
            <person name="Nguyen M.H."/>
            <person name="Kaul D."/>
            <person name="Muto C."/>
            <person name="Cheng S.J."/>
            <person name="Richter R.A."/>
            <person name="Bruno V.M."/>
            <person name="Liu G."/>
            <person name="Beyhan S."/>
            <person name="Sundermann A.J."/>
            <person name="Mounaud S."/>
            <person name="Pasculle A.W."/>
            <person name="Nierman W.C."/>
            <person name="Driscoll E."/>
            <person name="Cumbie R."/>
            <person name="Clancy C.J."/>
            <person name="Dupont C.L."/>
        </authorList>
    </citation>
    <scope>NUCLEOTIDE SEQUENCE [LARGE SCALE GENOMIC DNA]</scope>
    <source>
        <strain evidence="21 22">GL24</strain>
    </source>
</reference>
<keyword evidence="22" id="KW-1185">Reference proteome</keyword>
<dbReference type="PANTHER" id="PTHR42737">
    <property type="entry name" value="GLUTATHIONE REDUCTASE"/>
    <property type="match status" value="1"/>
</dbReference>
<gene>
    <name evidence="21" type="ORF">G6F50_005552</name>
</gene>
<keyword evidence="13" id="KW-0030">Aminoacyl-tRNA synthetase</keyword>